<gene>
    <name evidence="1" type="ORF">H8876_03830</name>
</gene>
<evidence type="ECO:0000313" key="2">
    <source>
        <dbReference type="Proteomes" id="UP000644115"/>
    </source>
</evidence>
<dbReference type="RefSeq" id="WP_249286599.1">
    <property type="nucleotide sequence ID" value="NZ_JACRWC010000050.1"/>
</dbReference>
<organism evidence="1 2">
    <name type="scientific">Lentihominibacter faecis</name>
    <dbReference type="NCBI Taxonomy" id="2764712"/>
    <lineage>
        <taxon>Bacteria</taxon>
        <taxon>Bacillati</taxon>
        <taxon>Bacillota</taxon>
        <taxon>Clostridia</taxon>
        <taxon>Peptostreptococcales</taxon>
        <taxon>Anaerovoracaceae</taxon>
        <taxon>Lentihominibacter</taxon>
    </lineage>
</organism>
<sequence>MNRIKTLQELNLLDRFLFSEVMADNEILEDVLEIILGHPVPLKDKAQAEKELRRTPQNKSVYFDVYGEDIRDVAYDLEVQQKNTKDLPKRTRYYNGMIDLNMLHPGEDYSQLKDAYVIMIMPFDLFGEGKYKYTFHMSCDEIPGLKLYDGATRIFLNTHGTDGKGVSEELIQLLRYFEQTTWENAAGSHSRKIEKLQKRVEEIKQNEEVGIRYMNAFEEKMWERREGEMIGEKRGKKIGERIGEKRGEERGRKEGVAQGEKIKQREIARKMVEKNLDFMLIKEMTGLTEQELNTLKKKNQSRNKCNSNHIF</sequence>
<keyword evidence="2" id="KW-1185">Reference proteome</keyword>
<dbReference type="Pfam" id="PF12784">
    <property type="entry name" value="PDDEXK_2"/>
    <property type="match status" value="1"/>
</dbReference>
<dbReference type="EMBL" id="JACRWC010000050">
    <property type="protein sequence ID" value="MBC5999128.1"/>
    <property type="molecule type" value="Genomic_DNA"/>
</dbReference>
<dbReference type="AlphaFoldDB" id="A0A923NAF2"/>
<accession>A0A923NAF2</accession>
<reference evidence="1" key="1">
    <citation type="submission" date="2020-08" db="EMBL/GenBank/DDBJ databases">
        <authorList>
            <person name="Liu C."/>
            <person name="Sun Q."/>
        </authorList>
    </citation>
    <scope>NUCLEOTIDE SEQUENCE</scope>
    <source>
        <strain evidence="1">BX16</strain>
    </source>
</reference>
<evidence type="ECO:0000313" key="1">
    <source>
        <dbReference type="EMBL" id="MBC5999128.1"/>
    </source>
</evidence>
<dbReference type="InterPro" id="IPR010106">
    <property type="entry name" value="RpnA"/>
</dbReference>
<name>A0A923NAF2_9FIRM</name>
<dbReference type="NCBIfam" id="TIGR01784">
    <property type="entry name" value="T_den_put_tspse"/>
    <property type="match status" value="1"/>
</dbReference>
<proteinExistence type="predicted"/>
<protein>
    <submittedName>
        <fullName evidence="1">Rpn family recombination-promoting nuclease/putative transposase</fullName>
    </submittedName>
</protein>
<dbReference type="Proteomes" id="UP000644115">
    <property type="component" value="Unassembled WGS sequence"/>
</dbReference>
<comment type="caution">
    <text evidence="1">The sequence shown here is derived from an EMBL/GenBank/DDBJ whole genome shotgun (WGS) entry which is preliminary data.</text>
</comment>